<evidence type="ECO:0000256" key="4">
    <source>
        <dbReference type="ARBA" id="ARBA00023242"/>
    </source>
</evidence>
<dbReference type="PANTHER" id="PTHR14449">
    <property type="entry name" value="FANCONI ANEMIA GROUP F PROTEIN FANCF"/>
    <property type="match status" value="1"/>
</dbReference>
<comment type="subcellular location">
    <subcellularLocation>
        <location evidence="1">Nucleus</location>
    </subcellularLocation>
</comment>
<keyword evidence="3" id="KW-0234">DNA repair</keyword>
<feature type="region of interest" description="Disordered" evidence="7">
    <location>
        <begin position="1"/>
        <end position="135"/>
    </location>
</feature>
<dbReference type="InterPro" id="IPR038505">
    <property type="entry name" value="FANCF_C_sf"/>
</dbReference>
<accession>A0A8C0PKQ0</accession>
<comment type="function">
    <text evidence="5">DNA repair protein that may operate in a postreplication repair or a cell cycle checkpoint function. May be implicated in interstrand DNA cross-link repair and in the maintenance of normal chromosome stability.</text>
</comment>
<reference evidence="8" key="1">
    <citation type="submission" date="2019-03" db="EMBL/GenBank/DDBJ databases">
        <authorList>
            <person name="Warren W.C."/>
            <person name="Johnson G.S."/>
        </authorList>
    </citation>
    <scope>NUCLEOTIDE SEQUENCE [LARGE SCALE GENOMIC DNA]</scope>
    <source>
        <strain evidence="8">Basenji</strain>
    </source>
</reference>
<protein>
    <recommendedName>
        <fullName evidence="6">Fanconi anemia group F protein</fullName>
    </recommendedName>
</protein>
<dbReference type="AlphaFoldDB" id="A0A8C0PKQ0"/>
<feature type="compositionally biased region" description="Basic residues" evidence="7">
    <location>
        <begin position="109"/>
        <end position="121"/>
    </location>
</feature>
<evidence type="ECO:0000256" key="7">
    <source>
        <dbReference type="SAM" id="MobiDB-lite"/>
    </source>
</evidence>
<dbReference type="GO" id="GO:0043240">
    <property type="term" value="C:Fanconi anaemia nuclear complex"/>
    <property type="evidence" value="ECO:0007669"/>
    <property type="project" value="InterPro"/>
</dbReference>
<dbReference type="PANTHER" id="PTHR14449:SF2">
    <property type="entry name" value="FANCONI ANEMIA GROUP F PROTEIN"/>
    <property type="match status" value="1"/>
</dbReference>
<dbReference type="Gene3D" id="1.25.40.490">
    <property type="match status" value="1"/>
</dbReference>
<keyword evidence="4" id="KW-0539">Nucleus</keyword>
<proteinExistence type="predicted"/>
<evidence type="ECO:0000256" key="1">
    <source>
        <dbReference type="ARBA" id="ARBA00004123"/>
    </source>
</evidence>
<evidence type="ECO:0000313" key="8">
    <source>
        <dbReference type="Ensembl" id="ENSCAFP00030038114.1"/>
    </source>
</evidence>
<evidence type="ECO:0000256" key="2">
    <source>
        <dbReference type="ARBA" id="ARBA00022763"/>
    </source>
</evidence>
<organism evidence="8 9">
    <name type="scientific">Canis lupus familiaris</name>
    <name type="common">Dog</name>
    <name type="synonym">Canis familiaris</name>
    <dbReference type="NCBI Taxonomy" id="9615"/>
    <lineage>
        <taxon>Eukaryota</taxon>
        <taxon>Metazoa</taxon>
        <taxon>Chordata</taxon>
        <taxon>Craniata</taxon>
        <taxon>Vertebrata</taxon>
        <taxon>Euteleostomi</taxon>
        <taxon>Mammalia</taxon>
        <taxon>Eutheria</taxon>
        <taxon>Laurasiatheria</taxon>
        <taxon>Carnivora</taxon>
        <taxon>Caniformia</taxon>
        <taxon>Canidae</taxon>
        <taxon>Canis</taxon>
    </lineage>
</organism>
<dbReference type="InterPro" id="IPR035428">
    <property type="entry name" value="FANCF"/>
</dbReference>
<dbReference type="FunFam" id="1.25.40.490:FF:000001">
    <property type="entry name" value="Fanconi anemia, complementation group F"/>
    <property type="match status" value="1"/>
</dbReference>
<evidence type="ECO:0000256" key="5">
    <source>
        <dbReference type="ARBA" id="ARBA00059878"/>
    </source>
</evidence>
<dbReference type="GO" id="GO:0036297">
    <property type="term" value="P:interstrand cross-link repair"/>
    <property type="evidence" value="ECO:0007669"/>
    <property type="project" value="InterPro"/>
</dbReference>
<dbReference type="Proteomes" id="UP000694429">
    <property type="component" value="Chromosome 21"/>
</dbReference>
<sequence length="482" mass="50555">MPGMTHSADRLRQSSGNFHWGLPPNWKEACRRRGPPSISPRCSAPTCGAPGLLSADPDRPLKGGGPLKSGGLPPAPAFKGPGCPDGSPVRLAGGWPNSAGRGAEPSRGRPNRRAGARRARGGRGSGSGSGSARGRMESLLQQLERFSEVLAVSRTAAVSAWGPAAVRRAVQWARYLRRAHGRLRAALEGRRRAGPRLGAWGGRDVVLSARLLGNRALGAAAHRCLLRLLFPGPAAPAPAPAAALQARLARLARRRGAVRLLLRGGPAEDAALRTQAELLLRRLRDGPAGGLLDGLWARAPRAAFLRAAAAALLLDPAGPAPGELLRWLLGRADALAALCRDLPAARLAALAARHPALRRAYLRQLARWGCRLRYDLPSGRWEAAEPAHVSWAELRGRFLSLARAPPPLKDAALAALEAWSARDGAFRVRGLSVWTDLLLALGPGAGTDSLGAASSSGVLGAGGCRLARPGPARSPEHAHFPK</sequence>
<keyword evidence="2" id="KW-0227">DNA damage</keyword>
<dbReference type="Ensembl" id="ENSCAFT00030043669.1">
    <property type="protein sequence ID" value="ENSCAFP00030038114.1"/>
    <property type="gene ID" value="ENSCAFG00030023751.1"/>
</dbReference>
<evidence type="ECO:0000256" key="3">
    <source>
        <dbReference type="ARBA" id="ARBA00023204"/>
    </source>
</evidence>
<reference evidence="8" key="2">
    <citation type="submission" date="2025-08" db="UniProtKB">
        <authorList>
            <consortium name="Ensembl"/>
        </authorList>
    </citation>
    <scope>IDENTIFICATION</scope>
</reference>
<name>A0A8C0PKQ0_CANLF</name>
<evidence type="ECO:0000256" key="6">
    <source>
        <dbReference type="ARBA" id="ARBA00070110"/>
    </source>
</evidence>
<feature type="compositionally biased region" description="Gly residues" evidence="7">
    <location>
        <begin position="122"/>
        <end position="131"/>
    </location>
</feature>
<dbReference type="Pfam" id="PF11107">
    <property type="entry name" value="FANCF"/>
    <property type="match status" value="1"/>
</dbReference>
<evidence type="ECO:0000313" key="9">
    <source>
        <dbReference type="Proteomes" id="UP000694429"/>
    </source>
</evidence>